<dbReference type="InterPro" id="IPR005090">
    <property type="entry name" value="RepC_N"/>
</dbReference>
<organism evidence="4 5">
    <name type="scientific">Brucella intermedia M86</name>
    <dbReference type="NCBI Taxonomy" id="1234597"/>
    <lineage>
        <taxon>Bacteria</taxon>
        <taxon>Pseudomonadati</taxon>
        <taxon>Pseudomonadota</taxon>
        <taxon>Alphaproteobacteria</taxon>
        <taxon>Hyphomicrobiales</taxon>
        <taxon>Brucellaceae</taxon>
        <taxon>Brucella/Ochrobactrum group</taxon>
        <taxon>Brucella</taxon>
    </lineage>
</organism>
<proteinExistence type="predicted"/>
<comment type="caution">
    <text evidence="4">The sequence shown here is derived from an EMBL/GenBank/DDBJ whole genome shotgun (WGS) entry which is preliminary data.</text>
</comment>
<dbReference type="NCBIfam" id="NF040974">
    <property type="entry name" value="RepABC_RepC"/>
    <property type="match status" value="1"/>
</dbReference>
<dbReference type="Proteomes" id="UP000011971">
    <property type="component" value="Unassembled WGS sequence"/>
</dbReference>
<feature type="domain" description="Plasmid replication protein C C-terminal" evidence="3">
    <location>
        <begin position="347"/>
        <end position="441"/>
    </location>
</feature>
<dbReference type="Pfam" id="PF11800">
    <property type="entry name" value="RP-C_C"/>
    <property type="match status" value="1"/>
</dbReference>
<protein>
    <submittedName>
        <fullName evidence="4">Putative plasmid replication protein</fullName>
    </submittedName>
</protein>
<gene>
    <name evidence="4" type="ORF">D584_00015</name>
</gene>
<dbReference type="AlphaFoldDB" id="M5K5J7"/>
<evidence type="ECO:0000313" key="5">
    <source>
        <dbReference type="Proteomes" id="UP000011971"/>
    </source>
</evidence>
<evidence type="ECO:0000256" key="1">
    <source>
        <dbReference type="SAM" id="MobiDB-lite"/>
    </source>
</evidence>
<evidence type="ECO:0000313" key="4">
    <source>
        <dbReference type="EMBL" id="ELT51186.1"/>
    </source>
</evidence>
<dbReference type="InterPro" id="IPR047611">
    <property type="entry name" value="RepABC_RepC"/>
</dbReference>
<feature type="region of interest" description="Disordered" evidence="1">
    <location>
        <begin position="445"/>
        <end position="471"/>
    </location>
</feature>
<dbReference type="RefSeq" id="WP_006470212.1">
    <property type="nucleotide sequence ID" value="NZ_AOGE01000001.1"/>
</dbReference>
<name>M5K5J7_9HYPH</name>
<evidence type="ECO:0000259" key="3">
    <source>
        <dbReference type="Pfam" id="PF11800"/>
    </source>
</evidence>
<dbReference type="OrthoDB" id="7488837at2"/>
<dbReference type="InterPro" id="IPR021760">
    <property type="entry name" value="RepC_C"/>
</dbReference>
<evidence type="ECO:0000259" key="2">
    <source>
        <dbReference type="Pfam" id="PF03428"/>
    </source>
</evidence>
<reference evidence="4 5" key="1">
    <citation type="journal article" date="2013" name="Gut Pathog.">
        <title>Draft genome of Ochrobactrum intermedium strain M86 isolated from non-ulcer dyspeptic individual from India.</title>
        <authorList>
            <person name="Kulkarni G."/>
            <person name="Dhotre D."/>
            <person name="Dharne M."/>
            <person name="Shetty S."/>
            <person name="Chowdhury S."/>
            <person name="Misra V."/>
            <person name="Misra S."/>
            <person name="Patole M."/>
            <person name="Shouche Y."/>
        </authorList>
    </citation>
    <scope>NUCLEOTIDE SEQUENCE [LARGE SCALE GENOMIC DNA]</scope>
    <source>
        <strain evidence="4 5">M86</strain>
    </source>
</reference>
<accession>M5K5J7</accession>
<feature type="domain" description="Plasmid replication protein C N-terminal" evidence="2">
    <location>
        <begin position="8"/>
        <end position="184"/>
    </location>
</feature>
<dbReference type="PATRIC" id="fig|1234597.4.peg.2"/>
<dbReference type="Pfam" id="PF03428">
    <property type="entry name" value="RP-C"/>
    <property type="match status" value="1"/>
</dbReference>
<feature type="region of interest" description="Disordered" evidence="1">
    <location>
        <begin position="309"/>
        <end position="337"/>
    </location>
</feature>
<dbReference type="EMBL" id="AOGE01000001">
    <property type="protein sequence ID" value="ELT51186.1"/>
    <property type="molecule type" value="Genomic_DNA"/>
</dbReference>
<sequence>MPSPTGFRAMTPGIYQAYERADLWGPQTAVSKKRAHTAFNSCTKYLGLRGDLIELMNKLLSFSKDIDWDGSSRPLVWPDNQRLLEQCALGSLSALKRALRTLAEAGLIAFKDSPTGRRIGHRNAHDNKIVLDRTYGIDLSPLGLKTPELESIVAVNKAQQQDWRDLCQQYTRDRRRLVSIIEAGRDEGIPGPWEECADEHDAIHSQRSMIRDSKSLAVLAMLHDRLLIVLERANAAYAEAAKDFPSRTSDADALSPVDKSRVEAQEEVQKTGNMDPVGAISEPLIQNTSPRNIYNLYKDERRSADAEQLDLPGTGFASEEGSRNEPARAAAIEQDPQRLARPVDDKTLLALCPEFAEFVRPPRRWMEIVFAAERVIAPMMKIPTSTWASACRLLGREKAAAAVALIYEKHSAQIIDSPGAYLNGMIDRAQKGKLDLPSSLFHWRKPRKNAKNRADHYSENRPNQRRPDHEI</sequence>